<dbReference type="GO" id="GO:0005840">
    <property type="term" value="C:ribosome"/>
    <property type="evidence" value="ECO:0007669"/>
    <property type="project" value="UniProtKB-KW"/>
</dbReference>
<evidence type="ECO:0000256" key="2">
    <source>
        <dbReference type="ARBA" id="ARBA00022980"/>
    </source>
</evidence>
<evidence type="ECO:0000256" key="5">
    <source>
        <dbReference type="HAMAP-Rule" id="MF_01302"/>
    </source>
</evidence>
<dbReference type="HAMAP" id="MF_01302_B">
    <property type="entry name" value="Ribosomal_uS8_B"/>
    <property type="match status" value="1"/>
</dbReference>
<dbReference type="InterPro" id="IPR035987">
    <property type="entry name" value="Ribosomal_uS8_sf"/>
</dbReference>
<comment type="similarity">
    <text evidence="1 5 6">Belongs to the universal ribosomal protein uS8 family.</text>
</comment>
<comment type="caution">
    <text evidence="7">The sequence shown here is derived from an EMBL/GenBank/DDBJ whole genome shotgun (WGS) entry which is preliminary data.</text>
</comment>
<comment type="function">
    <text evidence="5">One of the primary rRNA binding proteins, it binds directly to 16S rRNA central domain where it helps coordinate assembly of the platform of the 30S subunit.</text>
</comment>
<dbReference type="PANTHER" id="PTHR11758">
    <property type="entry name" value="40S RIBOSOMAL PROTEIN S15A"/>
    <property type="match status" value="1"/>
</dbReference>
<evidence type="ECO:0000313" key="7">
    <source>
        <dbReference type="EMBL" id="OGD34129.1"/>
    </source>
</evidence>
<dbReference type="GO" id="GO:0019843">
    <property type="term" value="F:rRNA binding"/>
    <property type="evidence" value="ECO:0007669"/>
    <property type="project" value="UniProtKB-UniRule"/>
</dbReference>
<organism evidence="7 8">
    <name type="scientific">Candidatus Azambacteria bacterium RIFCSPLOWO2_01_FULL_46_25</name>
    <dbReference type="NCBI Taxonomy" id="1797298"/>
    <lineage>
        <taxon>Bacteria</taxon>
        <taxon>Candidatus Azamiibacteriota</taxon>
    </lineage>
</organism>
<keyword evidence="5" id="KW-0699">rRNA-binding</keyword>
<dbReference type="STRING" id="1797298.A2988_01465"/>
<keyword evidence="3 5" id="KW-0687">Ribonucleoprotein</keyword>
<evidence type="ECO:0000256" key="6">
    <source>
        <dbReference type="RuleBase" id="RU003660"/>
    </source>
</evidence>
<keyword evidence="2 5" id="KW-0689">Ribosomal protein</keyword>
<dbReference type="Gene3D" id="3.30.1370.30">
    <property type="match status" value="1"/>
</dbReference>
<accession>A0A1F5BU40</accession>
<dbReference type="GO" id="GO:0005737">
    <property type="term" value="C:cytoplasm"/>
    <property type="evidence" value="ECO:0007669"/>
    <property type="project" value="UniProtKB-ARBA"/>
</dbReference>
<evidence type="ECO:0000256" key="4">
    <source>
        <dbReference type="ARBA" id="ARBA00035258"/>
    </source>
</evidence>
<dbReference type="InterPro" id="IPR000630">
    <property type="entry name" value="Ribosomal_uS8"/>
</dbReference>
<dbReference type="NCBIfam" id="NF001109">
    <property type="entry name" value="PRK00136.1"/>
    <property type="match status" value="1"/>
</dbReference>
<dbReference type="InterPro" id="IPR047863">
    <property type="entry name" value="Ribosomal_uS8_CS"/>
</dbReference>
<dbReference type="EMBL" id="MEYS01000002">
    <property type="protein sequence ID" value="OGD34129.1"/>
    <property type="molecule type" value="Genomic_DNA"/>
</dbReference>
<evidence type="ECO:0000256" key="1">
    <source>
        <dbReference type="ARBA" id="ARBA00006471"/>
    </source>
</evidence>
<dbReference type="Pfam" id="PF00410">
    <property type="entry name" value="Ribosomal_S8"/>
    <property type="match status" value="1"/>
</dbReference>
<dbReference type="GO" id="GO:0006412">
    <property type="term" value="P:translation"/>
    <property type="evidence" value="ECO:0007669"/>
    <property type="project" value="UniProtKB-UniRule"/>
</dbReference>
<dbReference type="Proteomes" id="UP000176650">
    <property type="component" value="Unassembled WGS sequence"/>
</dbReference>
<comment type="subunit">
    <text evidence="5">Part of the 30S ribosomal subunit. Contacts proteins S5 and S12.</text>
</comment>
<gene>
    <name evidence="5" type="primary">rpsH</name>
    <name evidence="7" type="ORF">A2988_01465</name>
</gene>
<reference evidence="7 8" key="1">
    <citation type="journal article" date="2016" name="Nat. Commun.">
        <title>Thousands of microbial genomes shed light on interconnected biogeochemical processes in an aquifer system.</title>
        <authorList>
            <person name="Anantharaman K."/>
            <person name="Brown C.T."/>
            <person name="Hug L.A."/>
            <person name="Sharon I."/>
            <person name="Castelle C.J."/>
            <person name="Probst A.J."/>
            <person name="Thomas B.C."/>
            <person name="Singh A."/>
            <person name="Wilkins M.J."/>
            <person name="Karaoz U."/>
            <person name="Brodie E.L."/>
            <person name="Williams K.H."/>
            <person name="Hubbard S.S."/>
            <person name="Banfield J.F."/>
        </authorList>
    </citation>
    <scope>NUCLEOTIDE SEQUENCE [LARGE SCALE GENOMIC DNA]</scope>
</reference>
<protein>
    <recommendedName>
        <fullName evidence="4 5">Small ribosomal subunit protein uS8</fullName>
    </recommendedName>
</protein>
<name>A0A1F5BU40_9BACT</name>
<dbReference type="FunFam" id="3.30.1490.10:FF:000001">
    <property type="entry name" value="30S ribosomal protein S8"/>
    <property type="match status" value="1"/>
</dbReference>
<dbReference type="GO" id="GO:0003735">
    <property type="term" value="F:structural constituent of ribosome"/>
    <property type="evidence" value="ECO:0007669"/>
    <property type="project" value="InterPro"/>
</dbReference>
<dbReference type="PROSITE" id="PS00053">
    <property type="entry name" value="RIBOSOMAL_S8"/>
    <property type="match status" value="1"/>
</dbReference>
<evidence type="ECO:0000256" key="3">
    <source>
        <dbReference type="ARBA" id="ARBA00023274"/>
    </source>
</evidence>
<proteinExistence type="inferred from homology"/>
<dbReference type="Gene3D" id="3.30.1490.10">
    <property type="match status" value="1"/>
</dbReference>
<dbReference type="GO" id="GO:1990904">
    <property type="term" value="C:ribonucleoprotein complex"/>
    <property type="evidence" value="ECO:0007669"/>
    <property type="project" value="UniProtKB-KW"/>
</dbReference>
<dbReference type="AlphaFoldDB" id="A0A1F5BU40"/>
<sequence>MDPIADMLTRIRNAQAVGHPTVSFPYSKMKAGIMAIFEKERLIDSYERKGKSVRKSIVVALKYGKDGTSAIGSLERVSKPGKRIYKKASELYPVRQGFGVMIVSTPEGLLTGKEARKKKLGGEVICKVW</sequence>
<keyword evidence="5" id="KW-0694">RNA-binding</keyword>
<evidence type="ECO:0000313" key="8">
    <source>
        <dbReference type="Proteomes" id="UP000176650"/>
    </source>
</evidence>
<dbReference type="SUPFAM" id="SSF56047">
    <property type="entry name" value="Ribosomal protein S8"/>
    <property type="match status" value="1"/>
</dbReference>